<evidence type="ECO:0000256" key="5">
    <source>
        <dbReference type="ARBA" id="ARBA00022723"/>
    </source>
</evidence>
<evidence type="ECO:0000256" key="4">
    <source>
        <dbReference type="ARBA" id="ARBA00022679"/>
    </source>
</evidence>
<feature type="compositionally biased region" description="Low complexity" evidence="13">
    <location>
        <begin position="732"/>
        <end position="743"/>
    </location>
</feature>
<feature type="compositionally biased region" description="Basic residues" evidence="13">
    <location>
        <begin position="1340"/>
        <end position="1349"/>
    </location>
</feature>
<proteinExistence type="predicted"/>
<feature type="compositionally biased region" description="Polar residues" evidence="13">
    <location>
        <begin position="1401"/>
        <end position="1413"/>
    </location>
</feature>
<protein>
    <recommendedName>
        <fullName evidence="1">non-specific serine/threonine protein kinase</fullName>
        <ecNumber evidence="1">2.7.11.1</ecNumber>
    </recommendedName>
</protein>
<feature type="region of interest" description="Disordered" evidence="13">
    <location>
        <begin position="594"/>
        <end position="717"/>
    </location>
</feature>
<evidence type="ECO:0000256" key="2">
    <source>
        <dbReference type="ARBA" id="ARBA00022527"/>
    </source>
</evidence>
<evidence type="ECO:0000256" key="12">
    <source>
        <dbReference type="ARBA" id="ARBA00048679"/>
    </source>
</evidence>
<feature type="region of interest" description="Disordered" evidence="13">
    <location>
        <begin position="102"/>
        <end position="152"/>
    </location>
</feature>
<dbReference type="EC" id="2.7.11.1" evidence="1"/>
<feature type="compositionally biased region" description="Low complexity" evidence="13">
    <location>
        <begin position="265"/>
        <end position="313"/>
    </location>
</feature>
<name>A0A507DXQ2_9FUNG</name>
<keyword evidence="7" id="KW-0863">Zinc-finger</keyword>
<evidence type="ECO:0000256" key="9">
    <source>
        <dbReference type="ARBA" id="ARBA00022833"/>
    </source>
</evidence>
<dbReference type="GO" id="GO:0004674">
    <property type="term" value="F:protein serine/threonine kinase activity"/>
    <property type="evidence" value="ECO:0007669"/>
    <property type="project" value="UniProtKB-KW"/>
</dbReference>
<sequence length="1786" mass="193197">MLAKFVEEGTLKESLDVAGKVPHVAAWLEDRKPPIVGRGRSRAGTENNMSTRPGHLIELKDNHDPGKPSLTPLNVVFADSRISGISSASVRVGGAVARRYTSTAQLGQRSSDKSEPSTPGGTPGGTGERKGSVGSPDAELRHVQNAPSGAASDDKTILLQSLQAQQKRSLSNQEKSDIWGWPIPEGSSPRAEYARSKWIDGAQDLEIRMKPSVLSPPQPSAGSPNTFDYGSSSPGTPRTGHQYRSGSESEGSATLGTAALRAIAAATPPASSSARSKSPSLSPSTARRQNMVGGSTSSLRRSLYSLGGLSDASDGNDSDDGVSSRTSQPASELLDAGTPLVDQKKLTAPTNEEQMPSTDLDLSVAVINDKSADFDVMRSLVQEMVHAKENADVGVRMILASWYEQMNSSYDTNPETEDTQQSSATAMEQQERMVPSQSPTKPARLSALCYKRRLKHSNSWPPSVLASTHDMFIARIESAAYAILETPVTAMIHTSVAADIMYAFQELMETQRRMVVGKPEVEDLLTKLQYTFSSVSRLAESLNQYARVLRAASGLGSVAETPPRGRRAFSRNVSELAAMLRNGKLPTSFVEVTESPKVTEKKIKHPLPLEDTMATDSSLSPQSADSDDTTPATNDSPSSPPPVRVEHRSIARDDSATAGSSDPAMAWPATKQRKPPKNAVGPAKDDVTSQTISLKVRAESNPEISMDSPNPAKPAKKKPVIAFIKSIRQALSGGSASAPQSPSDLQRDFSGTPQTTTTMPVPIPGSKTASLDHSPLSPLSKGGSFFSSSTTDLFRAPSGESLKDGTGDKSRRPSKATAIAKDKERSAAPTSASVGSTAGTRTTATGIKDSTLLCRICEEYVSARTIDEHSKVCGIQQEFHLKSWNCDMRLRKHVAILEARREMLKVEVKNSESSLYFCMQPIQEFEDWTDWQRIRKMCEAIEQKAVKIASLTEHGGKKAVAKLDQYLNKFKRYLDEESKYPAQKDIFVIVKKMVDVTEEKVAALRICLDRLREVGGTVPPSPNRPSHNPVSSSIERGVSQTTSVSDSVYSLAPPGSGGGSRRPSKAPPNNLRRSRSSDSNISGTSGVSGDAEGRNREPSVGGGGSRFMSIFSALIKGGKDHRRSPSGSHMVGDLNERRHKIPSIRDFEIMKPISRGAFGKVYLARKRTTQDLYAIKVLKKQDMIRKNMVSHVLAERKVLALSRNPFVVKLYYAFQSREYLYLVMEYLIGGDLSSLLAAFGTFEEPMARMYGAEVAVALDYLHSNGIRHRYADAYEFGFFFRSHSMIAATKRPEARQYVYCIQHILINDKGHIKLTDFGLSRIQMADQELGSGNHEQHLRTLSRRKRGTIARRDIGELPENSATGSTQSNGSGTVSGTASGSGTTGGGDAARSQSTRRRGSSVGNKRQTSNKQLLGTPDYLAPELLLGLGHGPEVDWWALGICMYEWIVGFPPFTDDTPEDIFRNILDGVIEWPDGEISSEAVGLIQRLLNADPKERLSAEGVKAHPFFAEVEWDKVREQPAPFIPTPGDITDTSYFDSRNERPDVKRLSQHSLHGFESVATMPSMIGDWTNLNQPSATALGGTVVPARNITRDATASSPSSSASLVHQIPSGLASPQRGDNLIRKDSTLSYYRDSAEPIVTGSKCNGGSSNGGGNTTPNARGFQAGAPPTRRAKTPRREHGDGGIPRNHTTMSFDAQFQEFTFKNVHGLEEHNMDVKLRQSEAEIDSVPPSPDSRKSRSSSGKTSLAERLAAAHKQSGSSGDVDALVALVTPAVTVAPTQGITQVE</sequence>
<dbReference type="GO" id="GO:0008270">
    <property type="term" value="F:zinc ion binding"/>
    <property type="evidence" value="ECO:0007669"/>
    <property type="project" value="UniProtKB-KW"/>
</dbReference>
<dbReference type="PANTHER" id="PTHR24356:SF1">
    <property type="entry name" value="SERINE_THREONINE-PROTEIN KINASE GREATWALL"/>
    <property type="match status" value="1"/>
</dbReference>
<keyword evidence="4" id="KW-0808">Transferase</keyword>
<evidence type="ECO:0000256" key="8">
    <source>
        <dbReference type="ARBA" id="ARBA00022777"/>
    </source>
</evidence>
<reference evidence="16 17" key="1">
    <citation type="journal article" date="2019" name="Sci. Rep.">
        <title>Comparative genomics of chytrid fungi reveal insights into the obligate biotrophic and pathogenic lifestyle of Synchytrium endobioticum.</title>
        <authorList>
            <person name="van de Vossenberg B.T.L.H."/>
            <person name="Warris S."/>
            <person name="Nguyen H.D.T."/>
            <person name="van Gent-Pelzer M.P.E."/>
            <person name="Joly D.L."/>
            <person name="van de Geest H.C."/>
            <person name="Bonants P.J.M."/>
            <person name="Smith D.S."/>
            <person name="Levesque C.A."/>
            <person name="van der Lee T.A.J."/>
        </authorList>
    </citation>
    <scope>NUCLEOTIDE SEQUENCE [LARGE SCALE GENOMIC DNA]</scope>
    <source>
        <strain evidence="16 17">CBS 809.83</strain>
    </source>
</reference>
<evidence type="ECO:0000313" key="17">
    <source>
        <dbReference type="Proteomes" id="UP000318582"/>
    </source>
</evidence>
<feature type="region of interest" description="Disordered" evidence="13">
    <location>
        <begin position="168"/>
        <end position="189"/>
    </location>
</feature>
<evidence type="ECO:0000256" key="6">
    <source>
        <dbReference type="ARBA" id="ARBA00022741"/>
    </source>
</evidence>
<keyword evidence="10" id="KW-0067">ATP-binding</keyword>
<comment type="catalytic activity">
    <reaction evidence="12">
        <text>L-seryl-[protein] + ATP = O-phospho-L-seryl-[protein] + ADP + H(+)</text>
        <dbReference type="Rhea" id="RHEA:17989"/>
        <dbReference type="Rhea" id="RHEA-COMP:9863"/>
        <dbReference type="Rhea" id="RHEA-COMP:11604"/>
        <dbReference type="ChEBI" id="CHEBI:15378"/>
        <dbReference type="ChEBI" id="CHEBI:29999"/>
        <dbReference type="ChEBI" id="CHEBI:30616"/>
        <dbReference type="ChEBI" id="CHEBI:83421"/>
        <dbReference type="ChEBI" id="CHEBI:456216"/>
        <dbReference type="EC" id="2.7.11.1"/>
    </reaction>
</comment>
<dbReference type="EMBL" id="QEAQ01000084">
    <property type="protein sequence ID" value="TPX56132.1"/>
    <property type="molecule type" value="Genomic_DNA"/>
</dbReference>
<dbReference type="GO" id="GO:0035556">
    <property type="term" value="P:intracellular signal transduction"/>
    <property type="evidence" value="ECO:0007669"/>
    <property type="project" value="TreeGrafter"/>
</dbReference>
<feature type="compositionally biased region" description="Polar residues" evidence="13">
    <location>
        <begin position="410"/>
        <end position="428"/>
    </location>
</feature>
<feature type="region of interest" description="Disordered" evidence="13">
    <location>
        <begin position="1638"/>
        <end position="1690"/>
    </location>
</feature>
<comment type="catalytic activity">
    <reaction evidence="11">
        <text>L-threonyl-[protein] + ATP = O-phospho-L-threonyl-[protein] + ADP + H(+)</text>
        <dbReference type="Rhea" id="RHEA:46608"/>
        <dbReference type="Rhea" id="RHEA-COMP:11060"/>
        <dbReference type="Rhea" id="RHEA-COMP:11605"/>
        <dbReference type="ChEBI" id="CHEBI:15378"/>
        <dbReference type="ChEBI" id="CHEBI:30013"/>
        <dbReference type="ChEBI" id="CHEBI:30616"/>
        <dbReference type="ChEBI" id="CHEBI:61977"/>
        <dbReference type="ChEBI" id="CHEBI:456216"/>
        <dbReference type="EC" id="2.7.11.1"/>
    </reaction>
</comment>
<gene>
    <name evidence="16" type="ORF">PhCBS80983_g04753</name>
</gene>
<dbReference type="FunFam" id="3.30.200.20:FF:000147">
    <property type="entry name" value="probable serine/threonine protein kinase IREH1"/>
    <property type="match status" value="1"/>
</dbReference>
<dbReference type="PROSITE" id="PS50011">
    <property type="entry name" value="PROTEIN_KINASE_DOM"/>
    <property type="match status" value="1"/>
</dbReference>
<feature type="region of interest" description="Disordered" evidence="13">
    <location>
        <begin position="265"/>
        <end position="342"/>
    </location>
</feature>
<feature type="region of interest" description="Disordered" evidence="13">
    <location>
        <begin position="410"/>
        <end position="440"/>
    </location>
</feature>
<feature type="region of interest" description="Disordered" evidence="13">
    <location>
        <begin position="796"/>
        <end position="841"/>
    </location>
</feature>
<feature type="compositionally biased region" description="Low complexity" evidence="13">
    <location>
        <begin position="1370"/>
        <end position="1381"/>
    </location>
</feature>
<feature type="compositionally biased region" description="Low complexity" evidence="13">
    <location>
        <begin position="1594"/>
        <end position="1604"/>
    </location>
</feature>
<feature type="domain" description="AGC-kinase C-terminal" evidence="15">
    <location>
        <begin position="1509"/>
        <end position="1568"/>
    </location>
</feature>
<dbReference type="GO" id="GO:0005634">
    <property type="term" value="C:nucleus"/>
    <property type="evidence" value="ECO:0007669"/>
    <property type="project" value="TreeGrafter"/>
</dbReference>
<dbReference type="Gene3D" id="3.30.200.20">
    <property type="entry name" value="Phosphorylase Kinase, domain 1"/>
    <property type="match status" value="2"/>
</dbReference>
<dbReference type="InterPro" id="IPR000961">
    <property type="entry name" value="AGC-kinase_C"/>
</dbReference>
<feature type="compositionally biased region" description="Polar residues" evidence="13">
    <location>
        <begin position="242"/>
        <end position="252"/>
    </location>
</feature>
<dbReference type="GO" id="GO:0005524">
    <property type="term" value="F:ATP binding"/>
    <property type="evidence" value="ECO:0007669"/>
    <property type="project" value="UniProtKB-KW"/>
</dbReference>
<dbReference type="Gene3D" id="1.10.510.10">
    <property type="entry name" value="Transferase(Phosphotransferase) domain 1"/>
    <property type="match status" value="2"/>
</dbReference>
<feature type="compositionally biased region" description="Polar residues" evidence="13">
    <location>
        <begin position="614"/>
        <end position="637"/>
    </location>
</feature>
<feature type="compositionally biased region" description="Basic and acidic residues" evidence="13">
    <location>
        <begin position="801"/>
        <end position="811"/>
    </location>
</feature>
<dbReference type="Proteomes" id="UP000318582">
    <property type="component" value="Unassembled WGS sequence"/>
</dbReference>
<accession>A0A507DXQ2</accession>
<feature type="compositionally biased region" description="Polar residues" evidence="13">
    <location>
        <begin position="220"/>
        <end position="236"/>
    </location>
</feature>
<evidence type="ECO:0000256" key="1">
    <source>
        <dbReference type="ARBA" id="ARBA00012513"/>
    </source>
</evidence>
<evidence type="ECO:0000313" key="16">
    <source>
        <dbReference type="EMBL" id="TPX56132.1"/>
    </source>
</evidence>
<feature type="compositionally biased region" description="Polar residues" evidence="13">
    <location>
        <begin position="1360"/>
        <end position="1369"/>
    </location>
</feature>
<feature type="region of interest" description="Disordered" evidence="13">
    <location>
        <begin position="1593"/>
        <end position="1624"/>
    </location>
</feature>
<dbReference type="SUPFAM" id="SSF56112">
    <property type="entry name" value="Protein kinase-like (PK-like)"/>
    <property type="match status" value="1"/>
</dbReference>
<evidence type="ECO:0000256" key="11">
    <source>
        <dbReference type="ARBA" id="ARBA00047899"/>
    </source>
</evidence>
<evidence type="ECO:0000259" key="14">
    <source>
        <dbReference type="PROSITE" id="PS50011"/>
    </source>
</evidence>
<dbReference type="PROSITE" id="PS51285">
    <property type="entry name" value="AGC_KINASE_CTER"/>
    <property type="match status" value="1"/>
</dbReference>
<feature type="region of interest" description="Disordered" evidence="13">
    <location>
        <begin position="732"/>
        <end position="776"/>
    </location>
</feature>
<dbReference type="InterPro" id="IPR011009">
    <property type="entry name" value="Kinase-like_dom_sf"/>
</dbReference>
<keyword evidence="5" id="KW-0479">Metal-binding</keyword>
<keyword evidence="3" id="KW-0597">Phosphoprotein</keyword>
<feature type="compositionally biased region" description="Polar residues" evidence="13">
    <location>
        <begin position="1024"/>
        <end position="1048"/>
    </location>
</feature>
<feature type="compositionally biased region" description="Polar residues" evidence="13">
    <location>
        <begin position="749"/>
        <end position="759"/>
    </location>
</feature>
<feature type="region of interest" description="Disordered" evidence="13">
    <location>
        <begin position="211"/>
        <end position="253"/>
    </location>
</feature>
<evidence type="ECO:0000259" key="15">
    <source>
        <dbReference type="PROSITE" id="PS51285"/>
    </source>
</evidence>
<keyword evidence="8" id="KW-0418">Kinase</keyword>
<dbReference type="InterPro" id="IPR000719">
    <property type="entry name" value="Prot_kinase_dom"/>
</dbReference>
<dbReference type="Pfam" id="PF00069">
    <property type="entry name" value="Pkinase"/>
    <property type="match status" value="2"/>
</dbReference>
<keyword evidence="9" id="KW-0862">Zinc</keyword>
<feature type="region of interest" description="Disordered" evidence="13">
    <location>
        <begin position="34"/>
        <end position="67"/>
    </location>
</feature>
<organism evidence="16 17">
    <name type="scientific">Powellomyces hirtus</name>
    <dbReference type="NCBI Taxonomy" id="109895"/>
    <lineage>
        <taxon>Eukaryota</taxon>
        <taxon>Fungi</taxon>
        <taxon>Fungi incertae sedis</taxon>
        <taxon>Chytridiomycota</taxon>
        <taxon>Chytridiomycota incertae sedis</taxon>
        <taxon>Chytridiomycetes</taxon>
        <taxon>Spizellomycetales</taxon>
        <taxon>Powellomycetaceae</taxon>
        <taxon>Powellomyces</taxon>
    </lineage>
</organism>
<dbReference type="STRING" id="109895.A0A507DXQ2"/>
<comment type="caution">
    <text evidence="16">The sequence shown here is derived from an EMBL/GenBank/DDBJ whole genome shotgun (WGS) entry which is preliminary data.</text>
</comment>
<feature type="compositionally biased region" description="Low complexity" evidence="13">
    <location>
        <begin position="1077"/>
        <end position="1088"/>
    </location>
</feature>
<feature type="region of interest" description="Disordered" evidence="13">
    <location>
        <begin position="1014"/>
        <end position="1104"/>
    </location>
</feature>
<feature type="compositionally biased region" description="Basic and acidic residues" evidence="13">
    <location>
        <begin position="55"/>
        <end position="66"/>
    </location>
</feature>
<keyword evidence="17" id="KW-1185">Reference proteome</keyword>
<evidence type="ECO:0000256" key="3">
    <source>
        <dbReference type="ARBA" id="ARBA00022553"/>
    </source>
</evidence>
<dbReference type="PANTHER" id="PTHR24356">
    <property type="entry name" value="SERINE/THREONINE-PROTEIN KINASE"/>
    <property type="match status" value="1"/>
</dbReference>
<evidence type="ECO:0000256" key="13">
    <source>
        <dbReference type="SAM" id="MobiDB-lite"/>
    </source>
</evidence>
<dbReference type="InterPro" id="IPR050236">
    <property type="entry name" value="Ser_Thr_kinase_AGC"/>
</dbReference>
<feature type="compositionally biased region" description="Low complexity" evidence="13">
    <location>
        <begin position="827"/>
        <end position="841"/>
    </location>
</feature>
<dbReference type="SMART" id="SM00133">
    <property type="entry name" value="S_TK_X"/>
    <property type="match status" value="1"/>
</dbReference>
<keyword evidence="6" id="KW-0547">Nucleotide-binding</keyword>
<feature type="region of interest" description="Disordered" evidence="13">
    <location>
        <begin position="1328"/>
        <end position="1414"/>
    </location>
</feature>
<evidence type="ECO:0000256" key="10">
    <source>
        <dbReference type="ARBA" id="ARBA00022840"/>
    </source>
</evidence>
<feature type="domain" description="Protein kinase" evidence="14">
    <location>
        <begin position="1147"/>
        <end position="1508"/>
    </location>
</feature>
<evidence type="ECO:0000256" key="7">
    <source>
        <dbReference type="ARBA" id="ARBA00022771"/>
    </source>
</evidence>
<feature type="region of interest" description="Disordered" evidence="13">
    <location>
        <begin position="1722"/>
        <end position="1761"/>
    </location>
</feature>
<keyword evidence="2" id="KW-0723">Serine/threonine-protein kinase</keyword>
<feature type="compositionally biased region" description="Basic and acidic residues" evidence="13">
    <location>
        <begin position="644"/>
        <end position="655"/>
    </location>
</feature>